<gene>
    <name evidence="2" type="ORF">S101258_01442</name>
</gene>
<dbReference type="Pfam" id="PF06114">
    <property type="entry name" value="Peptidase_M78"/>
    <property type="match status" value="1"/>
</dbReference>
<protein>
    <recommendedName>
        <fullName evidence="1">IrrE N-terminal-like domain-containing protein</fullName>
    </recommendedName>
</protein>
<accession>A0A2S3U6A6</accession>
<dbReference type="Gene3D" id="1.10.10.2910">
    <property type="match status" value="1"/>
</dbReference>
<dbReference type="RefSeq" id="WP_016511001.1">
    <property type="nucleotide sequence ID" value="NZ_BJVM01000003.1"/>
</dbReference>
<name>A0A2S3U6A6_LACPN</name>
<dbReference type="EMBL" id="NKCZ01000096">
    <property type="protein sequence ID" value="POD85234.1"/>
    <property type="molecule type" value="Genomic_DNA"/>
</dbReference>
<evidence type="ECO:0000313" key="2">
    <source>
        <dbReference type="EMBL" id="POD85234.1"/>
    </source>
</evidence>
<organism evidence="2 3">
    <name type="scientific">Lactiplantibacillus plantarum subsp. plantarum</name>
    <dbReference type="NCBI Taxonomy" id="337330"/>
    <lineage>
        <taxon>Bacteria</taxon>
        <taxon>Bacillati</taxon>
        <taxon>Bacillota</taxon>
        <taxon>Bacilli</taxon>
        <taxon>Lactobacillales</taxon>
        <taxon>Lactobacillaceae</taxon>
        <taxon>Lactiplantibacillus</taxon>
    </lineage>
</organism>
<dbReference type="Proteomes" id="UP000236990">
    <property type="component" value="Unassembled WGS sequence"/>
</dbReference>
<reference evidence="2 3" key="1">
    <citation type="submission" date="2017-06" db="EMBL/GenBank/DDBJ databases">
        <title>Genome sequence of Lactobacillus plantarum subsp. plantarum strain SRCM101258.</title>
        <authorList>
            <person name="Cho S.H."/>
        </authorList>
    </citation>
    <scope>NUCLEOTIDE SEQUENCE [LARGE SCALE GENOMIC DNA]</scope>
    <source>
        <strain evidence="2 3">SRCM101258</strain>
    </source>
</reference>
<feature type="domain" description="IrrE N-terminal-like" evidence="1">
    <location>
        <begin position="30"/>
        <end position="96"/>
    </location>
</feature>
<dbReference type="InterPro" id="IPR010359">
    <property type="entry name" value="IrrE_HExxH"/>
</dbReference>
<evidence type="ECO:0000313" key="3">
    <source>
        <dbReference type="Proteomes" id="UP000236990"/>
    </source>
</evidence>
<evidence type="ECO:0000259" key="1">
    <source>
        <dbReference type="Pfam" id="PF06114"/>
    </source>
</evidence>
<comment type="caution">
    <text evidence="2">The sequence shown here is derived from an EMBL/GenBank/DDBJ whole genome shotgun (WGS) entry which is preliminary data.</text>
</comment>
<sequence>MNIYIKRLMQYAWDHGISCILTDKLDAYTPSSAKPENNIVLINLKWHNPSEIAFQMAHELGHVINHDEGILYFSSFSNKSKYERMANLEALKILIPIYLSEVDTYADNSVMPFMENFGIPKRLEDDVVNAFRTNVSN</sequence>
<proteinExistence type="predicted"/>
<dbReference type="AlphaFoldDB" id="A0A2S3U6A6"/>